<feature type="domain" description="PilZ" evidence="1">
    <location>
        <begin position="26"/>
        <end position="113"/>
    </location>
</feature>
<keyword evidence="3" id="KW-1185">Reference proteome</keyword>
<dbReference type="RefSeq" id="WP_261295160.1">
    <property type="nucleotide sequence ID" value="NZ_JANQBK010000014.1"/>
</dbReference>
<sequence>MQDELCDGIETSAVDGSASERRGHDNRNTQRLRTVFRVARVFTGERYGLARVLNVSDEGMMLTTQLDLSLDTVLSVDLSETCTLKGRVVWHHSGRCGLKLFAPIDSAALLKRLYDEQRSDRARQMRVRFDKAVVVQSDLGIQIMRARGVSQRGIKLVHDGRFRPGMTVKVAIAPGIERRGVVRWSQDGIAGCMLTELISVEELGSMTDPR</sequence>
<protein>
    <submittedName>
        <fullName evidence="2">PilZ domain-containing protein</fullName>
    </submittedName>
</protein>
<dbReference type="EMBL" id="JBHRXP010000001">
    <property type="protein sequence ID" value="MFC3579185.1"/>
    <property type="molecule type" value="Genomic_DNA"/>
</dbReference>
<accession>A0ABV7SQN4</accession>
<dbReference type="Pfam" id="PF07238">
    <property type="entry name" value="PilZ"/>
    <property type="match status" value="1"/>
</dbReference>
<proteinExistence type="predicted"/>
<dbReference type="InterPro" id="IPR009875">
    <property type="entry name" value="PilZ_domain"/>
</dbReference>
<name>A0ABV7SQN4_9SPHN</name>
<organism evidence="2 3">
    <name type="scientific">Sphingomonas hylomeconis</name>
    <dbReference type="NCBI Taxonomy" id="1395958"/>
    <lineage>
        <taxon>Bacteria</taxon>
        <taxon>Pseudomonadati</taxon>
        <taxon>Pseudomonadota</taxon>
        <taxon>Alphaproteobacteria</taxon>
        <taxon>Sphingomonadales</taxon>
        <taxon>Sphingomonadaceae</taxon>
        <taxon>Sphingomonas</taxon>
    </lineage>
</organism>
<reference evidence="3" key="1">
    <citation type="journal article" date="2019" name="Int. J. Syst. Evol. Microbiol.">
        <title>The Global Catalogue of Microorganisms (GCM) 10K type strain sequencing project: providing services to taxonomists for standard genome sequencing and annotation.</title>
        <authorList>
            <consortium name="The Broad Institute Genomics Platform"/>
            <consortium name="The Broad Institute Genome Sequencing Center for Infectious Disease"/>
            <person name="Wu L."/>
            <person name="Ma J."/>
        </authorList>
    </citation>
    <scope>NUCLEOTIDE SEQUENCE [LARGE SCALE GENOMIC DNA]</scope>
    <source>
        <strain evidence="3">KCTC 42739</strain>
    </source>
</reference>
<evidence type="ECO:0000259" key="1">
    <source>
        <dbReference type="Pfam" id="PF07238"/>
    </source>
</evidence>
<gene>
    <name evidence="2" type="ORF">ACFONA_03320</name>
</gene>
<evidence type="ECO:0000313" key="3">
    <source>
        <dbReference type="Proteomes" id="UP001595713"/>
    </source>
</evidence>
<evidence type="ECO:0000313" key="2">
    <source>
        <dbReference type="EMBL" id="MFC3579185.1"/>
    </source>
</evidence>
<comment type="caution">
    <text evidence="2">The sequence shown here is derived from an EMBL/GenBank/DDBJ whole genome shotgun (WGS) entry which is preliminary data.</text>
</comment>
<dbReference type="Gene3D" id="2.40.10.220">
    <property type="entry name" value="predicted glycosyltransferase like domains"/>
    <property type="match status" value="1"/>
</dbReference>
<dbReference type="Proteomes" id="UP001595713">
    <property type="component" value="Unassembled WGS sequence"/>
</dbReference>
<dbReference type="SUPFAM" id="SSF141371">
    <property type="entry name" value="PilZ domain-like"/>
    <property type="match status" value="1"/>
</dbReference>